<comment type="similarity">
    <text evidence="2">Belongs to the major facilitator superfamily. Proton-dependent oligopeptide transporter (POT/PTR) (TC 2.A.17) family.</text>
</comment>
<feature type="non-terminal residue" evidence="10">
    <location>
        <position position="1"/>
    </location>
</feature>
<evidence type="ECO:0000256" key="8">
    <source>
        <dbReference type="SAM" id="MobiDB-lite"/>
    </source>
</evidence>
<dbReference type="AlphaFoldDB" id="A0A401RKY2"/>
<evidence type="ECO:0000313" key="11">
    <source>
        <dbReference type="Proteomes" id="UP000287033"/>
    </source>
</evidence>
<reference evidence="10 11" key="1">
    <citation type="journal article" date="2018" name="Nat. Ecol. Evol.">
        <title>Shark genomes provide insights into elasmobranch evolution and the origin of vertebrates.</title>
        <authorList>
            <person name="Hara Y"/>
            <person name="Yamaguchi K"/>
            <person name="Onimaru K"/>
            <person name="Kadota M"/>
            <person name="Koyanagi M"/>
            <person name="Keeley SD"/>
            <person name="Tatsumi K"/>
            <person name="Tanaka K"/>
            <person name="Motone F"/>
            <person name="Kageyama Y"/>
            <person name="Nozu R"/>
            <person name="Adachi N"/>
            <person name="Nishimura O"/>
            <person name="Nakagawa R"/>
            <person name="Tanegashima C"/>
            <person name="Kiyatake I"/>
            <person name="Matsumoto R"/>
            <person name="Murakumo K"/>
            <person name="Nishida K"/>
            <person name="Terakita A"/>
            <person name="Kuratani S"/>
            <person name="Sato K"/>
            <person name="Hyodo S Kuraku.S."/>
        </authorList>
    </citation>
    <scope>NUCLEOTIDE SEQUENCE [LARGE SCALE GENOMIC DNA]</scope>
</reference>
<evidence type="ECO:0000256" key="9">
    <source>
        <dbReference type="SAM" id="Phobius"/>
    </source>
</evidence>
<name>A0A401RKY2_CHIPU</name>
<evidence type="ECO:0000256" key="2">
    <source>
        <dbReference type="ARBA" id="ARBA00005982"/>
    </source>
</evidence>
<feature type="transmembrane region" description="Helical" evidence="9">
    <location>
        <begin position="339"/>
        <end position="359"/>
    </location>
</feature>
<dbReference type="PANTHER" id="PTHR11654">
    <property type="entry name" value="OLIGOPEPTIDE TRANSPORTER-RELATED"/>
    <property type="match status" value="1"/>
</dbReference>
<keyword evidence="7 9" id="KW-0472">Membrane</keyword>
<keyword evidence="6 9" id="KW-1133">Transmembrane helix</keyword>
<dbReference type="OMA" id="DTHECAN"/>
<dbReference type="InterPro" id="IPR036259">
    <property type="entry name" value="MFS_trans_sf"/>
</dbReference>
<proteinExistence type="inferred from homology"/>
<feature type="region of interest" description="Disordered" evidence="8">
    <location>
        <begin position="405"/>
        <end position="437"/>
    </location>
</feature>
<dbReference type="GO" id="GO:0015833">
    <property type="term" value="P:peptide transport"/>
    <property type="evidence" value="ECO:0007669"/>
    <property type="project" value="UniProtKB-KW"/>
</dbReference>
<keyword evidence="4" id="KW-0813">Transport</keyword>
<gene>
    <name evidence="10" type="ORF">chiPu_0020899</name>
</gene>
<feature type="transmembrane region" description="Helical" evidence="9">
    <location>
        <begin position="109"/>
        <end position="128"/>
    </location>
</feature>
<accession>A0A401RKY2</accession>
<evidence type="ECO:0000256" key="7">
    <source>
        <dbReference type="ARBA" id="ARBA00023136"/>
    </source>
</evidence>
<keyword evidence="4" id="KW-0769">Symport</keyword>
<keyword evidence="3 9" id="KW-0812">Transmembrane</keyword>
<dbReference type="GO" id="GO:0016020">
    <property type="term" value="C:membrane"/>
    <property type="evidence" value="ECO:0007669"/>
    <property type="project" value="UniProtKB-SubCell"/>
</dbReference>
<dbReference type="Proteomes" id="UP000287033">
    <property type="component" value="Unassembled WGS sequence"/>
</dbReference>
<keyword evidence="5" id="KW-0571">Peptide transport</keyword>
<protein>
    <submittedName>
        <fullName evidence="10">Uncharacterized protein</fullName>
    </submittedName>
</protein>
<evidence type="ECO:0000256" key="4">
    <source>
        <dbReference type="ARBA" id="ARBA00022847"/>
    </source>
</evidence>
<dbReference type="GO" id="GO:0015293">
    <property type="term" value="F:symporter activity"/>
    <property type="evidence" value="ECO:0007669"/>
    <property type="project" value="UniProtKB-KW"/>
</dbReference>
<feature type="transmembrane region" description="Helical" evidence="9">
    <location>
        <begin position="371"/>
        <end position="392"/>
    </location>
</feature>
<dbReference type="InterPro" id="IPR000109">
    <property type="entry name" value="POT_fam"/>
</dbReference>
<dbReference type="Gene3D" id="1.20.1250.20">
    <property type="entry name" value="MFS general substrate transporter like domains"/>
    <property type="match status" value="2"/>
</dbReference>
<sequence>SAITNKIKWYMSKKKEGGKEHWLDWADQKYEKEIINDAKRLYNVLALYPLLPMYWALYEQQGSRWTLQAQEMDRNVGSIKLKPDQLQLFDTVPHNELTSKELTEPVTRMSIGMIGAAVAFCITGIVQVQIQKWQVSPPPNGMTGLKIFNGAPCQFSIDFFKNHITMDPQTFSDSYLVPVDTFMFHIVPVNCTVPQRPLDINVTMDSETSSTLFMIPDNSVKVLDNSALVRIFPVLEIPDTSSNKSLRLTCEPDAGKDLEVRPFDPSLYTPVRPGRCSLQLSGVGPSFLHVEGEVELKDGGVYTIAVYQANHTDNNEIILTGNKIASHLTLQAPSSMRSVVMAVWLLTIGVGNLIVVLIAEIAIIKDQAVEFFVFALLMALISLIFIITARFYKYHPIDTKGDYHHEADKETESDSLSSEVKAPPSYTGEENKPQANR</sequence>
<feature type="transmembrane region" description="Helical" evidence="9">
    <location>
        <begin position="41"/>
        <end position="58"/>
    </location>
</feature>
<evidence type="ECO:0000313" key="10">
    <source>
        <dbReference type="EMBL" id="GCC18813.1"/>
    </source>
</evidence>
<dbReference type="STRING" id="137246.A0A401RKY2"/>
<keyword evidence="11" id="KW-1185">Reference proteome</keyword>
<dbReference type="EMBL" id="BEZZ01003074">
    <property type="protein sequence ID" value="GCC18813.1"/>
    <property type="molecule type" value="Genomic_DNA"/>
</dbReference>
<comment type="caution">
    <text evidence="10">The sequence shown here is derived from an EMBL/GenBank/DDBJ whole genome shotgun (WGS) entry which is preliminary data.</text>
</comment>
<evidence type="ECO:0000256" key="3">
    <source>
        <dbReference type="ARBA" id="ARBA00022692"/>
    </source>
</evidence>
<dbReference type="Pfam" id="PF00854">
    <property type="entry name" value="PTR2"/>
    <property type="match status" value="1"/>
</dbReference>
<evidence type="ECO:0000256" key="6">
    <source>
        <dbReference type="ARBA" id="ARBA00022989"/>
    </source>
</evidence>
<keyword evidence="5" id="KW-0653">Protein transport</keyword>
<organism evidence="10 11">
    <name type="scientific">Chiloscyllium punctatum</name>
    <name type="common">Brownbanded bambooshark</name>
    <name type="synonym">Hemiscyllium punctatum</name>
    <dbReference type="NCBI Taxonomy" id="137246"/>
    <lineage>
        <taxon>Eukaryota</taxon>
        <taxon>Metazoa</taxon>
        <taxon>Chordata</taxon>
        <taxon>Craniata</taxon>
        <taxon>Vertebrata</taxon>
        <taxon>Chondrichthyes</taxon>
        <taxon>Elasmobranchii</taxon>
        <taxon>Galeomorphii</taxon>
        <taxon>Galeoidea</taxon>
        <taxon>Orectolobiformes</taxon>
        <taxon>Hemiscylliidae</taxon>
        <taxon>Chiloscyllium</taxon>
    </lineage>
</organism>
<evidence type="ECO:0000256" key="5">
    <source>
        <dbReference type="ARBA" id="ARBA00022856"/>
    </source>
</evidence>
<comment type="subcellular location">
    <subcellularLocation>
        <location evidence="1">Membrane</location>
        <topology evidence="1">Multi-pass membrane protein</topology>
    </subcellularLocation>
</comment>
<dbReference type="OrthoDB" id="9942349at2759"/>
<evidence type="ECO:0000256" key="1">
    <source>
        <dbReference type="ARBA" id="ARBA00004141"/>
    </source>
</evidence>